<dbReference type="OrthoDB" id="6352325at2759"/>
<dbReference type="AlphaFoldDB" id="A0A7R9KHR9"/>
<evidence type="ECO:0000256" key="2">
    <source>
        <dbReference type="ARBA" id="ARBA00023163"/>
    </source>
</evidence>
<feature type="compositionally biased region" description="Polar residues" evidence="4">
    <location>
        <begin position="181"/>
        <end position="192"/>
    </location>
</feature>
<keyword evidence="6" id="KW-1185">Reference proteome</keyword>
<organism evidence="5">
    <name type="scientific">Medioppia subpectinata</name>
    <dbReference type="NCBI Taxonomy" id="1979941"/>
    <lineage>
        <taxon>Eukaryota</taxon>
        <taxon>Metazoa</taxon>
        <taxon>Ecdysozoa</taxon>
        <taxon>Arthropoda</taxon>
        <taxon>Chelicerata</taxon>
        <taxon>Arachnida</taxon>
        <taxon>Acari</taxon>
        <taxon>Acariformes</taxon>
        <taxon>Sarcoptiformes</taxon>
        <taxon>Oribatida</taxon>
        <taxon>Brachypylina</taxon>
        <taxon>Oppioidea</taxon>
        <taxon>Oppiidae</taxon>
        <taxon>Medioppia</taxon>
    </lineage>
</organism>
<evidence type="ECO:0000256" key="3">
    <source>
        <dbReference type="ARBA" id="ARBA00023170"/>
    </source>
</evidence>
<keyword evidence="3" id="KW-0675">Receptor</keyword>
<dbReference type="SUPFAM" id="SSF48508">
    <property type="entry name" value="Nuclear receptor ligand-binding domain"/>
    <property type="match status" value="1"/>
</dbReference>
<reference evidence="5" key="1">
    <citation type="submission" date="2020-11" db="EMBL/GenBank/DDBJ databases">
        <authorList>
            <person name="Tran Van P."/>
        </authorList>
    </citation>
    <scope>NUCLEOTIDE SEQUENCE</scope>
</reference>
<dbReference type="Gene3D" id="1.10.565.10">
    <property type="entry name" value="Retinoid X Receptor"/>
    <property type="match status" value="1"/>
</dbReference>
<dbReference type="EMBL" id="CAJPIZ010001563">
    <property type="protein sequence ID" value="CAG2103700.1"/>
    <property type="molecule type" value="Genomic_DNA"/>
</dbReference>
<evidence type="ECO:0000313" key="5">
    <source>
        <dbReference type="EMBL" id="CAD7623270.1"/>
    </source>
</evidence>
<keyword evidence="1" id="KW-0805">Transcription regulation</keyword>
<name>A0A7R9KHR9_9ACAR</name>
<evidence type="ECO:0000256" key="1">
    <source>
        <dbReference type="ARBA" id="ARBA00023015"/>
    </source>
</evidence>
<evidence type="ECO:0000256" key="4">
    <source>
        <dbReference type="SAM" id="MobiDB-lite"/>
    </source>
</evidence>
<proteinExistence type="predicted"/>
<protein>
    <submittedName>
        <fullName evidence="5">Uncharacterized protein</fullName>
    </submittedName>
</protein>
<dbReference type="Proteomes" id="UP000759131">
    <property type="component" value="Unassembled WGS sequence"/>
</dbReference>
<accession>A0A7R9KHR9</accession>
<dbReference type="InterPro" id="IPR035500">
    <property type="entry name" value="NHR-like_dom_sf"/>
</dbReference>
<keyword evidence="2" id="KW-0804">Transcription</keyword>
<gene>
    <name evidence="5" type="ORF">OSB1V03_LOCUS3727</name>
</gene>
<sequence length="228" mass="26895">MRDQNNNHHNNFYYTFDANNSAHDQYSYAMQVISIIRPPSSRDNFSDHEHRVFTELIDASNQLMIPLNPMHGQFNCVGDLKLINRYTLEREIGNVTSFCRRLPYFNYLCQNDQLALVKYGAVEIINMRSVLYFDQHEHYWNIFIAVKIMVRKRRTITTTMYVITKCRTKGKVANTKIDMPNVTTDPMNSQTHSGEDNGEEEEDNHYHDVCHHQMQDQRIGSKYQDIYA</sequence>
<evidence type="ECO:0000313" key="6">
    <source>
        <dbReference type="Proteomes" id="UP000759131"/>
    </source>
</evidence>
<feature type="region of interest" description="Disordered" evidence="4">
    <location>
        <begin position="177"/>
        <end position="204"/>
    </location>
</feature>
<dbReference type="EMBL" id="OC856138">
    <property type="protein sequence ID" value="CAD7623270.1"/>
    <property type="molecule type" value="Genomic_DNA"/>
</dbReference>